<dbReference type="OrthoDB" id="433109at2759"/>
<evidence type="ECO:0000256" key="2">
    <source>
        <dbReference type="SAM" id="MobiDB-lite"/>
    </source>
</evidence>
<reference evidence="3" key="1">
    <citation type="submission" date="2021-02" db="EMBL/GenBank/DDBJ databases">
        <authorList>
            <person name="Dougan E. K."/>
            <person name="Rhodes N."/>
            <person name="Thang M."/>
            <person name="Chan C."/>
        </authorList>
    </citation>
    <scope>NUCLEOTIDE SEQUENCE</scope>
</reference>
<name>A0A812RHY5_SYMPI</name>
<dbReference type="Proteomes" id="UP000649617">
    <property type="component" value="Unassembled WGS sequence"/>
</dbReference>
<feature type="region of interest" description="Disordered" evidence="2">
    <location>
        <begin position="113"/>
        <end position="137"/>
    </location>
</feature>
<gene>
    <name evidence="3" type="ORF">SPIL2461_LOCUS10672</name>
</gene>
<feature type="compositionally biased region" description="Basic and acidic residues" evidence="2">
    <location>
        <begin position="239"/>
        <end position="254"/>
    </location>
</feature>
<dbReference type="AlphaFoldDB" id="A0A812RHY5"/>
<evidence type="ECO:0000256" key="1">
    <source>
        <dbReference type="SAM" id="Coils"/>
    </source>
</evidence>
<organism evidence="3 4">
    <name type="scientific">Symbiodinium pilosum</name>
    <name type="common">Dinoflagellate</name>
    <dbReference type="NCBI Taxonomy" id="2952"/>
    <lineage>
        <taxon>Eukaryota</taxon>
        <taxon>Sar</taxon>
        <taxon>Alveolata</taxon>
        <taxon>Dinophyceae</taxon>
        <taxon>Suessiales</taxon>
        <taxon>Symbiodiniaceae</taxon>
        <taxon>Symbiodinium</taxon>
    </lineage>
</organism>
<feature type="region of interest" description="Disordered" evidence="2">
    <location>
        <begin position="1"/>
        <end position="22"/>
    </location>
</feature>
<keyword evidence="4" id="KW-1185">Reference proteome</keyword>
<accession>A0A812RHY5</accession>
<feature type="compositionally biased region" description="Polar residues" evidence="2">
    <location>
        <begin position="8"/>
        <end position="22"/>
    </location>
</feature>
<feature type="region of interest" description="Disordered" evidence="2">
    <location>
        <begin position="170"/>
        <end position="192"/>
    </location>
</feature>
<protein>
    <submittedName>
        <fullName evidence="3">Uncharacterized protein</fullName>
    </submittedName>
</protein>
<feature type="region of interest" description="Disordered" evidence="2">
    <location>
        <begin position="230"/>
        <end position="254"/>
    </location>
</feature>
<evidence type="ECO:0000313" key="4">
    <source>
        <dbReference type="Proteomes" id="UP000649617"/>
    </source>
</evidence>
<dbReference type="EMBL" id="CAJNIZ010020125">
    <property type="protein sequence ID" value="CAE7436831.1"/>
    <property type="molecule type" value="Genomic_DNA"/>
</dbReference>
<proteinExistence type="predicted"/>
<comment type="caution">
    <text evidence="3">The sequence shown here is derived from an EMBL/GenBank/DDBJ whole genome shotgun (WGS) entry which is preliminary data.</text>
</comment>
<evidence type="ECO:0000313" key="3">
    <source>
        <dbReference type="EMBL" id="CAE7436831.1"/>
    </source>
</evidence>
<keyword evidence="1" id="KW-0175">Coiled coil</keyword>
<sequence>MRYKSIPELNTSATDNKSEASRITQVQNSLCDLVEQVSRLKQQAASSEANANSWQQQVKQIHSLIERKQNEDSASMRVTNEVEAKVGALSAQVADMAARMLEVEGNLDFVRESDLPSGEAASPERAAPDKEVPAQPSALQEKLEAVAEHLEVVDDLSDRIAELERRLSTGQDFHPNLGSSSPGPMSEVSFGGEAPLKASNALPDGVASQLGELQLRIDAIDLKMKSVQEAALKQGPPDGKAEEEVKQLRSESVT</sequence>
<feature type="coiled-coil region" evidence="1">
    <location>
        <begin position="37"/>
        <end position="71"/>
    </location>
</feature>